<dbReference type="SUPFAM" id="SSF53335">
    <property type="entry name" value="S-adenosyl-L-methionine-dependent methyltransferases"/>
    <property type="match status" value="1"/>
</dbReference>
<accession>A0A402A568</accession>
<sequence>MQSPTFEITEQMLPSLLGANSLQELFSQLGYAIPEQGSLQDDYQTSLHTNDLLLENILSCKQLAQHFDETSVFYVYYYTLKTLTAPLMTRIFQELSRKNADFLVVLNKAGERKITLLYVDRAAGIFTQQPTNQTPDLLMQQSLPEMASAFVVGKATPRKIEVDLLHPKRVRVILRVLNRLAWPRGRSVAAHCHILHSAFDVADWSEEYFNNRALFSDHYLINLHDDADGFWQQTRKPGPVLRRFDRSYQRARELYDGIDRTLYGQPLAQTRDLLLTELFTALHFDARVVDSYVDTNGVRQPSYRLYARDLQTGQPTQQQIAICLAYGWGRELDTYQAVNEEMAASRQGLDETNAENPGAVVVNLLDQEGVDWAILTNGKLWRLYSAKAHSRATNYYEIDLAETLAIRRDSEHSQEAKDAFRYFWLFFSAEAFLHYPQYEQKTYLDYLFFESQQYALTLGDSLKKRIFEEIFAYFAEGLVHSAQRAGTLPTNMGLLSPEQCDKVLKPFFNATLTYLYRLLFLLYAESRDLLPLRDPSYYKQSLTKLKLEIADCVGDNQEQALKAIEQQYSYHSVAFYHYLNRLFRAVDKGDPQFNLPTYNGGLFLTESSLAAPVRTLEEWERLIDTLSPQELDTYLLSSYPISDRHLVSGLDKLARNLDPKSHKLVQIDYKSLGVRQLGSIYEGLLEFKLRVATEEMVEVKGAIVPARKAPPARKYASVKGPNDAYIENDRSDRKSTGSYYTPDYIVEYIVEQTVGPILDAKEQLLIPRFRQIEEKVVRQKRDNKEFERRQIRPKQIILLGPEELQLVDEFFDIKVLDPAMGSGHFLVETVDYITRRMLKFLERYPNNPIRRTLKEIELAIASDVEQQEVSIDRNRLTEINLLKRQVLKRCIFGVDLNRMAVELAKVSVWLDSFTLGAPLSFLDHHMKWGNSLLGGSIQEVKDGMARNIWGMDFAALLSGTDMMLQLSKRADVTVKEVHESQNFYTDAEQVLAPYKRLMDVWISEYFGNKGAQDTVNTQTKKILHGSYHELKGLTLASIEKGQQLADKQHKNFFHYDLEFPEVFFNALGRKPNGMAGFDAVIGNPPYVRQEGLSEDKNAFKELYKNVHSNIADLYTYFIERGHALLHNGGGIKSHFGMITANKFMRANYGKNLRKYLINEVKLEKLIDFGDLPVFGDATAYPVIISSTRARPSQEPIQYALMKTLAFDKLPLEIARVNTALPRNSFEGENWTLSSSSTQAILDKLKVNSVTLEQYTGGAIRRGILTGFNEAFIIDKATREQLIAQDPKSAEIIKPFLVGENVRKYTIDFQEKYLIWTYVGVPIKRYPAIFQHLQQYQEQLEKRWDKGKYWWELRHCDYYPDFEKPKIVFPDIAAHTQFAFDSKNLYAVNTTYIMPIVPHQIILLTILNSSLVEFFYRTISPSLRGGYMRFIYQYIAQIPIYKINFATPQPLRTQYLVEAKQLYQTTLSSQNQAEILAFVQHHLSQQPEASDVVQDLLAYLAEVMLDLNKQKQAEQRRFLEWLVLQLHLQPQPDKQGLALLKYKDELLDYPGDYQKHEEPLSFERLQEILLTRDNLKRMYPPPTRGTLELIKAAYSESLQVVLPLKEQLRQTDALIDQIVYRLYGLTAEEIQIVEGER</sequence>
<evidence type="ECO:0000256" key="5">
    <source>
        <dbReference type="ARBA" id="ARBA00022747"/>
    </source>
</evidence>
<evidence type="ECO:0000256" key="7">
    <source>
        <dbReference type="ARBA" id="ARBA00047942"/>
    </source>
</evidence>
<dbReference type="InterPro" id="IPR050953">
    <property type="entry name" value="N4_N6_ade-DNA_methylase"/>
</dbReference>
<dbReference type="PANTHER" id="PTHR33841">
    <property type="entry name" value="DNA METHYLTRANSFERASE YEEA-RELATED"/>
    <property type="match status" value="1"/>
</dbReference>
<dbReference type="PRINTS" id="PR00507">
    <property type="entry name" value="N12N6MTFRASE"/>
</dbReference>
<dbReference type="Pfam" id="PF12950">
    <property type="entry name" value="TaqI_C"/>
    <property type="match status" value="1"/>
</dbReference>
<gene>
    <name evidence="10" type="ORF">KTT_41530</name>
</gene>
<evidence type="ECO:0000259" key="8">
    <source>
        <dbReference type="Pfam" id="PF07669"/>
    </source>
</evidence>
<dbReference type="GO" id="GO:0009307">
    <property type="term" value="P:DNA restriction-modification system"/>
    <property type="evidence" value="ECO:0007669"/>
    <property type="project" value="UniProtKB-KW"/>
</dbReference>
<comment type="caution">
    <text evidence="10">The sequence shown here is derived from an EMBL/GenBank/DDBJ whole genome shotgun (WGS) entry which is preliminary data.</text>
</comment>
<dbReference type="Gene3D" id="3.40.50.150">
    <property type="entry name" value="Vaccinia Virus protein VP39"/>
    <property type="match status" value="1"/>
</dbReference>
<dbReference type="PANTHER" id="PTHR33841:SF1">
    <property type="entry name" value="DNA METHYLTRANSFERASE A"/>
    <property type="match status" value="1"/>
</dbReference>
<dbReference type="Pfam" id="PF07669">
    <property type="entry name" value="Eco57I"/>
    <property type="match status" value="1"/>
</dbReference>
<evidence type="ECO:0000256" key="2">
    <source>
        <dbReference type="ARBA" id="ARBA00022603"/>
    </source>
</evidence>
<evidence type="ECO:0000313" key="11">
    <source>
        <dbReference type="Proteomes" id="UP000287352"/>
    </source>
</evidence>
<dbReference type="Proteomes" id="UP000287352">
    <property type="component" value="Unassembled WGS sequence"/>
</dbReference>
<name>A0A402A568_9CHLR</name>
<dbReference type="GO" id="GO:0003677">
    <property type="term" value="F:DNA binding"/>
    <property type="evidence" value="ECO:0007669"/>
    <property type="project" value="UniProtKB-KW"/>
</dbReference>
<dbReference type="EC" id="2.1.1.72" evidence="1"/>
<feature type="domain" description="Type II methyltransferase M.TaqI-like" evidence="8">
    <location>
        <begin position="890"/>
        <end position="1174"/>
    </location>
</feature>
<dbReference type="PROSITE" id="PS00092">
    <property type="entry name" value="N6_MTASE"/>
    <property type="match status" value="1"/>
</dbReference>
<evidence type="ECO:0000313" key="10">
    <source>
        <dbReference type="EMBL" id="GCE14294.1"/>
    </source>
</evidence>
<feature type="domain" description="TaqI-like C-terminal specificity" evidence="9">
    <location>
        <begin position="1293"/>
        <end position="1439"/>
    </location>
</feature>
<comment type="catalytic activity">
    <reaction evidence="7">
        <text>a 2'-deoxyadenosine in DNA + S-adenosyl-L-methionine = an N(6)-methyl-2'-deoxyadenosine in DNA + S-adenosyl-L-homocysteine + H(+)</text>
        <dbReference type="Rhea" id="RHEA:15197"/>
        <dbReference type="Rhea" id="RHEA-COMP:12418"/>
        <dbReference type="Rhea" id="RHEA-COMP:12419"/>
        <dbReference type="ChEBI" id="CHEBI:15378"/>
        <dbReference type="ChEBI" id="CHEBI:57856"/>
        <dbReference type="ChEBI" id="CHEBI:59789"/>
        <dbReference type="ChEBI" id="CHEBI:90615"/>
        <dbReference type="ChEBI" id="CHEBI:90616"/>
        <dbReference type="EC" id="2.1.1.72"/>
    </reaction>
</comment>
<evidence type="ECO:0000256" key="4">
    <source>
        <dbReference type="ARBA" id="ARBA00022691"/>
    </source>
</evidence>
<evidence type="ECO:0000256" key="3">
    <source>
        <dbReference type="ARBA" id="ARBA00022679"/>
    </source>
</evidence>
<dbReference type="OrthoDB" id="9815272at2"/>
<keyword evidence="6" id="KW-0238">DNA-binding</keyword>
<proteinExistence type="predicted"/>
<reference evidence="11" key="1">
    <citation type="submission" date="2018-12" db="EMBL/GenBank/DDBJ databases">
        <title>Tengunoibacter tsumagoiensis gen. nov., sp. nov., Dictyobacter kobayashii sp. nov., D. alpinus sp. nov., and D. joshuensis sp. nov. and description of Dictyobacteraceae fam. nov. within the order Ktedonobacterales isolated from Tengu-no-mugimeshi.</title>
        <authorList>
            <person name="Wang C.M."/>
            <person name="Zheng Y."/>
            <person name="Sakai Y."/>
            <person name="Toyoda A."/>
            <person name="Minakuchi Y."/>
            <person name="Abe K."/>
            <person name="Yokota A."/>
            <person name="Yabe S."/>
        </authorList>
    </citation>
    <scope>NUCLEOTIDE SEQUENCE [LARGE SCALE GENOMIC DNA]</scope>
    <source>
        <strain evidence="11">Uno3</strain>
    </source>
</reference>
<protein>
    <recommendedName>
        <fullName evidence="1">site-specific DNA-methyltransferase (adenine-specific)</fullName>
        <ecNumber evidence="1">2.1.1.72</ecNumber>
    </recommendedName>
</protein>
<dbReference type="GO" id="GO:0032259">
    <property type="term" value="P:methylation"/>
    <property type="evidence" value="ECO:0007669"/>
    <property type="project" value="UniProtKB-KW"/>
</dbReference>
<organism evidence="10 11">
    <name type="scientific">Tengunoibacter tsumagoiensis</name>
    <dbReference type="NCBI Taxonomy" id="2014871"/>
    <lineage>
        <taxon>Bacteria</taxon>
        <taxon>Bacillati</taxon>
        <taxon>Chloroflexota</taxon>
        <taxon>Ktedonobacteria</taxon>
        <taxon>Ktedonobacterales</taxon>
        <taxon>Dictyobacteraceae</taxon>
        <taxon>Tengunoibacter</taxon>
    </lineage>
</organism>
<dbReference type="InterPro" id="IPR002052">
    <property type="entry name" value="DNA_methylase_N6_adenine_CS"/>
</dbReference>
<evidence type="ECO:0000256" key="1">
    <source>
        <dbReference type="ARBA" id="ARBA00011900"/>
    </source>
</evidence>
<dbReference type="RefSeq" id="WP_126581709.1">
    <property type="nucleotide sequence ID" value="NZ_BIFR01000001.1"/>
</dbReference>
<keyword evidence="11" id="KW-1185">Reference proteome</keyword>
<dbReference type="InterPro" id="IPR011639">
    <property type="entry name" value="MethylTrfase_TaqI-like_dom"/>
</dbReference>
<evidence type="ECO:0000256" key="6">
    <source>
        <dbReference type="ARBA" id="ARBA00023125"/>
    </source>
</evidence>
<evidence type="ECO:0000259" key="9">
    <source>
        <dbReference type="Pfam" id="PF12950"/>
    </source>
</evidence>
<dbReference type="InterPro" id="IPR025931">
    <property type="entry name" value="TaqI_C"/>
</dbReference>
<keyword evidence="5" id="KW-0680">Restriction system</keyword>
<dbReference type="InterPro" id="IPR029063">
    <property type="entry name" value="SAM-dependent_MTases_sf"/>
</dbReference>
<dbReference type="EMBL" id="BIFR01000001">
    <property type="protein sequence ID" value="GCE14294.1"/>
    <property type="molecule type" value="Genomic_DNA"/>
</dbReference>
<keyword evidence="3" id="KW-0808">Transferase</keyword>
<dbReference type="GO" id="GO:0009007">
    <property type="term" value="F:site-specific DNA-methyltransferase (adenine-specific) activity"/>
    <property type="evidence" value="ECO:0007669"/>
    <property type="project" value="UniProtKB-EC"/>
</dbReference>
<keyword evidence="4" id="KW-0949">S-adenosyl-L-methionine</keyword>
<keyword evidence="2" id="KW-0489">Methyltransferase</keyword>